<sequence>MNIEQVAAAGNLLLVFWMKTRAAQGRIFQQNSEYHVV</sequence>
<accession>F8FEC0</accession>
<organism evidence="1 2">
    <name type="scientific">Paenibacillus mucilaginosus (strain KNP414)</name>
    <dbReference type="NCBI Taxonomy" id="1036673"/>
    <lineage>
        <taxon>Bacteria</taxon>
        <taxon>Bacillati</taxon>
        <taxon>Bacillota</taxon>
        <taxon>Bacilli</taxon>
        <taxon>Bacillales</taxon>
        <taxon>Paenibacillaceae</taxon>
        <taxon>Paenibacillus</taxon>
    </lineage>
</organism>
<dbReference type="EMBL" id="CP002869">
    <property type="protein sequence ID" value="AEI44519.1"/>
    <property type="molecule type" value="Genomic_DNA"/>
</dbReference>
<dbReference type="AlphaFoldDB" id="F8FEC0"/>
<proteinExistence type="predicted"/>
<reference evidence="2" key="1">
    <citation type="submission" date="2011-06" db="EMBL/GenBank/DDBJ databases">
        <title>Complete genome sequence of Paenibacillus mucilaginosus KNP414.</title>
        <authorList>
            <person name="Wang J."/>
            <person name="Hu S."/>
            <person name="Hu X."/>
            <person name="Zhang B."/>
            <person name="Dong D."/>
            <person name="Zhang S."/>
            <person name="Zhao K."/>
            <person name="Wu D."/>
        </authorList>
    </citation>
    <scope>NUCLEOTIDE SEQUENCE [LARGE SCALE GENOMIC DNA]</scope>
    <source>
        <strain evidence="2">KNP414</strain>
    </source>
</reference>
<evidence type="ECO:0000313" key="1">
    <source>
        <dbReference type="EMBL" id="AEI44519.1"/>
    </source>
</evidence>
<dbReference type="HOGENOM" id="CLU_3346761_0_0_9"/>
<reference evidence="1 2" key="2">
    <citation type="journal article" date="2013" name="Genome Announc.">
        <title>Genome Sequence of Growth-Improving Paenibacillus mucilaginosus Strain KNP414.</title>
        <authorList>
            <person name="Lu J.J."/>
            <person name="Wang J.F."/>
            <person name="Hu X.F."/>
        </authorList>
    </citation>
    <scope>NUCLEOTIDE SEQUENCE [LARGE SCALE GENOMIC DNA]</scope>
    <source>
        <strain evidence="1 2">KNP414</strain>
    </source>
</reference>
<dbReference type="Proteomes" id="UP000006620">
    <property type="component" value="Chromosome"/>
</dbReference>
<protein>
    <submittedName>
        <fullName evidence="1">Uncharacterized protein</fullName>
    </submittedName>
</protein>
<evidence type="ECO:0000313" key="2">
    <source>
        <dbReference type="Proteomes" id="UP000006620"/>
    </source>
</evidence>
<dbReference type="KEGG" id="pms:KNP414_05995"/>
<name>F8FEC0_PAEMK</name>
<dbReference type="PATRIC" id="fig|1036673.3.peg.5579"/>
<gene>
    <name evidence="1" type="ordered locus">KNP414_05995</name>
</gene>